<dbReference type="Proteomes" id="UP000295573">
    <property type="component" value="Unassembled WGS sequence"/>
</dbReference>
<sequence length="59" mass="5887">MTAGTGKTGSGATARIGSGNGGTRRTATAAIERTATAATGTARPRQEGRNPVGFRPSLR</sequence>
<feature type="compositionally biased region" description="Low complexity" evidence="1">
    <location>
        <begin position="1"/>
        <end position="14"/>
    </location>
</feature>
<reference evidence="2 3" key="1">
    <citation type="journal article" date="2015" name="Stand. Genomic Sci.">
        <title>Genomic Encyclopedia of Bacterial and Archaeal Type Strains, Phase III: the genomes of soil and plant-associated and newly described type strains.</title>
        <authorList>
            <person name="Whitman W.B."/>
            <person name="Woyke T."/>
            <person name="Klenk H.P."/>
            <person name="Zhou Y."/>
            <person name="Lilburn T.G."/>
            <person name="Beck B.J."/>
            <person name="De Vos P."/>
            <person name="Vandamme P."/>
            <person name="Eisen J.A."/>
            <person name="Garrity G."/>
            <person name="Hugenholtz P."/>
            <person name="Kyrpides N.C."/>
        </authorList>
    </citation>
    <scope>NUCLEOTIDE SEQUENCE [LARGE SCALE GENOMIC DNA]</scope>
    <source>
        <strain evidence="2 3">VKM Ac-2541</strain>
    </source>
</reference>
<feature type="compositionally biased region" description="Low complexity" evidence="1">
    <location>
        <begin position="23"/>
        <end position="43"/>
    </location>
</feature>
<evidence type="ECO:0000313" key="2">
    <source>
        <dbReference type="EMBL" id="TCO43907.1"/>
    </source>
</evidence>
<dbReference type="AlphaFoldDB" id="A0A4R2IHF5"/>
<protein>
    <submittedName>
        <fullName evidence="2">Uncharacterized protein</fullName>
    </submittedName>
</protein>
<gene>
    <name evidence="2" type="ORF">EV646_11199</name>
</gene>
<comment type="caution">
    <text evidence="2">The sequence shown here is derived from an EMBL/GenBank/DDBJ whole genome shotgun (WGS) entry which is preliminary data.</text>
</comment>
<name>A0A4R2IHF5_9ACTN</name>
<accession>A0A4R2IHF5</accession>
<evidence type="ECO:0000256" key="1">
    <source>
        <dbReference type="SAM" id="MobiDB-lite"/>
    </source>
</evidence>
<proteinExistence type="predicted"/>
<keyword evidence="3" id="KW-1185">Reference proteome</keyword>
<feature type="region of interest" description="Disordered" evidence="1">
    <location>
        <begin position="1"/>
        <end position="59"/>
    </location>
</feature>
<organism evidence="2 3">
    <name type="scientific">Kribbella antiqua</name>
    <dbReference type="NCBI Taxonomy" id="2512217"/>
    <lineage>
        <taxon>Bacteria</taxon>
        <taxon>Bacillati</taxon>
        <taxon>Actinomycetota</taxon>
        <taxon>Actinomycetes</taxon>
        <taxon>Propionibacteriales</taxon>
        <taxon>Kribbellaceae</taxon>
        <taxon>Kribbella</taxon>
    </lineage>
</organism>
<dbReference type="EMBL" id="SLWR01000011">
    <property type="protein sequence ID" value="TCO43907.1"/>
    <property type="molecule type" value="Genomic_DNA"/>
</dbReference>
<evidence type="ECO:0000313" key="3">
    <source>
        <dbReference type="Proteomes" id="UP000295573"/>
    </source>
</evidence>